<reference evidence="3" key="2">
    <citation type="submission" date="2022-12" db="EMBL/GenBank/DDBJ databases">
        <title>Development of a Multilocus Sequence Typing Scheme for Bacteroides fragilis Based on Whole Genome Sequencing Data and Clinical Application.</title>
        <authorList>
            <person name="Nielsen F.D."/>
            <person name="Justesen U.S."/>
        </authorList>
    </citation>
    <scope>NUCLEOTIDE SEQUENCE</scope>
    <source>
        <strain evidence="3">BF_AM_ODE_DK_2015_4</strain>
        <strain evidence="2">BF_BC_ODE_DK_2015_2</strain>
    </source>
</reference>
<accession>A0A4P8LBM5</accession>
<proteinExistence type="predicted"/>
<dbReference type="Pfam" id="PF12771">
    <property type="entry name" value="SusD-like_2"/>
    <property type="match status" value="1"/>
</dbReference>
<evidence type="ECO:0000313" key="6">
    <source>
        <dbReference type="Proteomes" id="UP001079672"/>
    </source>
</evidence>
<dbReference type="Proteomes" id="UP001075704">
    <property type="component" value="Unassembled WGS sequence"/>
</dbReference>
<dbReference type="PROSITE" id="PS51257">
    <property type="entry name" value="PROKAR_LIPOPROTEIN"/>
    <property type="match status" value="1"/>
</dbReference>
<dbReference type="InterPro" id="IPR041662">
    <property type="entry name" value="SusD-like_2"/>
</dbReference>
<protein>
    <submittedName>
        <fullName evidence="3">SusD/RagB family nutrient-binding outer membrane lipoprotein</fullName>
    </submittedName>
</protein>
<name>A0A4P8LBM5_BACFG</name>
<dbReference type="AlphaFoldDB" id="A0A4P8LBM5"/>
<reference evidence="4 5" key="1">
    <citation type="submission" date="2020-05" db="EMBL/GenBank/DDBJ databases">
        <title>FDA dAtabase for Regulatory Grade micrObial Sequences (FDA-ARGOS): Supporting development and validation of Infectious Disease Dx tests.</title>
        <authorList>
            <person name="Bojja K."/>
            <person name="Kessler A."/>
            <person name="Tallon L."/>
            <person name="Sadzewicz L."/>
            <person name="Zhao X."/>
            <person name="Vavikolanu K."/>
            <person name="Mehta A."/>
            <person name="Aluvathingal J."/>
            <person name="Nadendla S."/>
            <person name="Myers T."/>
            <person name="Yan Y."/>
            <person name="Sichtig H."/>
        </authorList>
    </citation>
    <scope>NUCLEOTIDE SEQUENCE [LARGE SCALE GENOMIC DNA]</scope>
    <source>
        <strain evidence="4 5">FDAARGOS_763</strain>
    </source>
</reference>
<evidence type="ECO:0000256" key="1">
    <source>
        <dbReference type="SAM" id="SignalP"/>
    </source>
</evidence>
<dbReference type="EMBL" id="JAPTZU010000004">
    <property type="protein sequence ID" value="MCZ2687543.1"/>
    <property type="molecule type" value="Genomic_DNA"/>
</dbReference>
<organism evidence="3 6">
    <name type="scientific">Bacteroides fragilis</name>
    <dbReference type="NCBI Taxonomy" id="817"/>
    <lineage>
        <taxon>Bacteria</taxon>
        <taxon>Pseudomonadati</taxon>
        <taxon>Bacteroidota</taxon>
        <taxon>Bacteroidia</taxon>
        <taxon>Bacteroidales</taxon>
        <taxon>Bacteroidaceae</taxon>
        <taxon>Bacteroides</taxon>
    </lineage>
</organism>
<evidence type="ECO:0000313" key="3">
    <source>
        <dbReference type="EMBL" id="MCZ2687543.1"/>
    </source>
</evidence>
<evidence type="ECO:0000313" key="2">
    <source>
        <dbReference type="EMBL" id="MCZ2656599.1"/>
    </source>
</evidence>
<feature type="chain" id="PRO_5044399668" evidence="1">
    <location>
        <begin position="23"/>
        <end position="532"/>
    </location>
</feature>
<dbReference type="SUPFAM" id="SSF48452">
    <property type="entry name" value="TPR-like"/>
    <property type="match status" value="1"/>
</dbReference>
<dbReference type="Gene3D" id="1.25.40.390">
    <property type="match status" value="2"/>
</dbReference>
<dbReference type="Gene3D" id="1.20.120.840">
    <property type="entry name" value="SusD-like, tetratrico peptide repeats domain"/>
    <property type="match status" value="1"/>
</dbReference>
<dbReference type="EMBL" id="JAPUAC010000027">
    <property type="protein sequence ID" value="MCZ2656599.1"/>
    <property type="molecule type" value="Genomic_DNA"/>
</dbReference>
<dbReference type="InterPro" id="IPR011990">
    <property type="entry name" value="TPR-like_helical_dom_sf"/>
</dbReference>
<dbReference type="RefSeq" id="WP_005778519.1">
    <property type="nucleotide sequence ID" value="NZ_CP037440.1"/>
</dbReference>
<sequence>MKSIFNLSKGILSVALISVAFASCSEDTMDRINEDKDHTTSVPAKFILADVITATAFSNIGGDFNTYYSTYVEHMVGVDNQLANAEKRNGEPSASSTFNNVWGNLYSTLKNARIAINISSDELAATYTTKGIAEVLAAINAGLIADAFGDTPFSQAALPELVNGLPQFMTPEIDKQEAIYTTIMEYLDAAIMDLPKGDPNGKGMGNYDFIYEGKGEKWLKLAYGLKARYTMHLLARSSSKEADLQKILEYVSKSYTSIEDQAALSIYDANNINPLFDFQWSRDGLAASKSFADKLIERNDPRLRRIFCIGQGMATEEDQAVSVQITGADDPRFLMADNGTAEPVKYTYNTPIFVYSQTCPTLLMSYHELLFLKAEALARLNKKDEAANALKEAVVSAIANAETGVSAAFNAPTVKIYGGVKETTKAITTAEAEEYFTNNVKPLFDANPVKEVMVQKYIAFLGAFGETTECYNDVRRLKAMGEEYIKLDNPYKFPLRAPYGADDVSANPNVESAFGNGQYVYTDPVWWAGGSR</sequence>
<dbReference type="Proteomes" id="UP001079672">
    <property type="component" value="Unassembled WGS sequence"/>
</dbReference>
<keyword evidence="1" id="KW-0732">Signal</keyword>
<dbReference type="Proteomes" id="UP000501467">
    <property type="component" value="Chromosome"/>
</dbReference>
<feature type="signal peptide" evidence="1">
    <location>
        <begin position="1"/>
        <end position="22"/>
    </location>
</feature>
<keyword evidence="3" id="KW-0449">Lipoprotein</keyword>
<dbReference type="EMBL" id="CP054003">
    <property type="protein sequence ID" value="QKH85168.1"/>
    <property type="molecule type" value="Genomic_DNA"/>
</dbReference>
<gene>
    <name evidence="4" type="ORF">FOC69_12630</name>
    <name evidence="2" type="ORF">O1422_20860</name>
    <name evidence="3" type="ORF">O1433_08510</name>
</gene>
<evidence type="ECO:0000313" key="4">
    <source>
        <dbReference type="EMBL" id="QKH85168.1"/>
    </source>
</evidence>
<evidence type="ECO:0000313" key="5">
    <source>
        <dbReference type="Proteomes" id="UP000501467"/>
    </source>
</evidence>